<reference evidence="1" key="1">
    <citation type="journal article" date="2020" name="J. Eukaryot. Microbiol.">
        <title>De novo Sequencing, Assembly and Annotation of the Transcriptome for the Free-Living Testate Amoeba Arcella intermedia.</title>
        <authorList>
            <person name="Ribeiro G.M."/>
            <person name="Porfirio-Sousa A.L."/>
            <person name="Maurer-Alcala X.X."/>
            <person name="Katz L.A."/>
            <person name="Lahr D.J.G."/>
        </authorList>
    </citation>
    <scope>NUCLEOTIDE SEQUENCE</scope>
</reference>
<evidence type="ECO:0000313" key="1">
    <source>
        <dbReference type="EMBL" id="NDV40504.1"/>
    </source>
</evidence>
<organism evidence="1">
    <name type="scientific">Arcella intermedia</name>
    <dbReference type="NCBI Taxonomy" id="1963864"/>
    <lineage>
        <taxon>Eukaryota</taxon>
        <taxon>Amoebozoa</taxon>
        <taxon>Tubulinea</taxon>
        <taxon>Elardia</taxon>
        <taxon>Arcellinida</taxon>
        <taxon>Sphaerothecina</taxon>
        <taxon>Arcellidae</taxon>
        <taxon>Arcella</taxon>
    </lineage>
</organism>
<dbReference type="EMBL" id="GIBP01011535">
    <property type="protein sequence ID" value="NDV40504.1"/>
    <property type="molecule type" value="Transcribed_RNA"/>
</dbReference>
<dbReference type="AlphaFoldDB" id="A0A6B2LTU1"/>
<proteinExistence type="predicted"/>
<sequence>MNTVVYVYQILGDFIVKINVGIAMEHLVMMELRELEFAYVIHLNMDQNASFVPVLMDYAILVQMELDYAHVVKVG</sequence>
<name>A0A6B2LTU1_9EUKA</name>
<accession>A0A6B2LTU1</accession>
<protein>
    <submittedName>
        <fullName evidence="1">Uncharacterized protein</fullName>
    </submittedName>
</protein>